<evidence type="ECO:0000313" key="7">
    <source>
        <dbReference type="EMBL" id="EGO64428.1"/>
    </source>
</evidence>
<feature type="transmembrane region" description="Helical" evidence="6">
    <location>
        <begin position="240"/>
        <end position="258"/>
    </location>
</feature>
<feature type="transmembrane region" description="Helical" evidence="6">
    <location>
        <begin position="181"/>
        <end position="209"/>
    </location>
</feature>
<keyword evidence="2" id="KW-1003">Cell membrane</keyword>
<dbReference type="STRING" id="1009370.ALO_08003"/>
<feature type="transmembrane region" description="Helical" evidence="6">
    <location>
        <begin position="70"/>
        <end position="89"/>
    </location>
</feature>
<keyword evidence="3 6" id="KW-0812">Transmembrane</keyword>
<feature type="transmembrane region" description="Helical" evidence="6">
    <location>
        <begin position="96"/>
        <end position="118"/>
    </location>
</feature>
<evidence type="ECO:0000256" key="1">
    <source>
        <dbReference type="ARBA" id="ARBA00004651"/>
    </source>
</evidence>
<dbReference type="OrthoDB" id="5499919at2"/>
<gene>
    <name evidence="7" type="ORF">ALO_08003</name>
</gene>
<accession>F7NHQ3</accession>
<proteinExistence type="predicted"/>
<comment type="caution">
    <text evidence="7">The sequence shown here is derived from an EMBL/GenBank/DDBJ whole genome shotgun (WGS) entry which is preliminary data.</text>
</comment>
<dbReference type="PANTHER" id="PTHR32196">
    <property type="entry name" value="ABC TRANSPORTER PERMEASE PROTEIN YPHD-RELATED-RELATED"/>
    <property type="match status" value="1"/>
</dbReference>
<dbReference type="PANTHER" id="PTHR32196:SF15">
    <property type="entry name" value="SUGAR ABC TRANSPORTER PERMEASE PROTEIN"/>
    <property type="match status" value="1"/>
</dbReference>
<feature type="transmembrane region" description="Helical" evidence="6">
    <location>
        <begin position="155"/>
        <end position="175"/>
    </location>
</feature>
<feature type="transmembrane region" description="Helical" evidence="6">
    <location>
        <begin position="130"/>
        <end position="148"/>
    </location>
</feature>
<comment type="subcellular location">
    <subcellularLocation>
        <location evidence="1">Cell membrane</location>
        <topology evidence="1">Multi-pass membrane protein</topology>
    </subcellularLocation>
</comment>
<evidence type="ECO:0000256" key="2">
    <source>
        <dbReference type="ARBA" id="ARBA00022475"/>
    </source>
</evidence>
<dbReference type="EMBL" id="AFGF01000056">
    <property type="protein sequence ID" value="EGO64428.1"/>
    <property type="molecule type" value="Genomic_DNA"/>
</dbReference>
<keyword evidence="5 6" id="KW-0472">Membrane</keyword>
<protein>
    <submittedName>
        <fullName evidence="7">Inner-membrane translocator</fullName>
    </submittedName>
</protein>
<dbReference type="GO" id="GO:0005886">
    <property type="term" value="C:plasma membrane"/>
    <property type="evidence" value="ECO:0007669"/>
    <property type="project" value="UniProtKB-SubCell"/>
</dbReference>
<dbReference type="RefSeq" id="WP_004094513.1">
    <property type="nucleotide sequence ID" value="NZ_AFGF01000056.1"/>
</dbReference>
<organism evidence="7 8">
    <name type="scientific">Acetonema longum DSM 6540</name>
    <dbReference type="NCBI Taxonomy" id="1009370"/>
    <lineage>
        <taxon>Bacteria</taxon>
        <taxon>Bacillati</taxon>
        <taxon>Bacillota</taxon>
        <taxon>Negativicutes</taxon>
        <taxon>Acetonemataceae</taxon>
        <taxon>Acetonema</taxon>
    </lineage>
</organism>
<reference evidence="7 8" key="1">
    <citation type="journal article" date="2011" name="EMBO J.">
        <title>Structural diversity of bacterial flagellar motors.</title>
        <authorList>
            <person name="Chen S."/>
            <person name="Beeby M."/>
            <person name="Murphy G.E."/>
            <person name="Leadbetter J.R."/>
            <person name="Hendrixson D.R."/>
            <person name="Briegel A."/>
            <person name="Li Z."/>
            <person name="Shi J."/>
            <person name="Tocheva E.I."/>
            <person name="Muller A."/>
            <person name="Dobro M.J."/>
            <person name="Jensen G.J."/>
        </authorList>
    </citation>
    <scope>NUCLEOTIDE SEQUENCE [LARGE SCALE GENOMIC DNA]</scope>
    <source>
        <strain evidence="7 8">DSM 6540</strain>
    </source>
</reference>
<dbReference type="AlphaFoldDB" id="F7NHQ3"/>
<dbReference type="GO" id="GO:0022857">
    <property type="term" value="F:transmembrane transporter activity"/>
    <property type="evidence" value="ECO:0007669"/>
    <property type="project" value="InterPro"/>
</dbReference>
<evidence type="ECO:0000256" key="5">
    <source>
        <dbReference type="ARBA" id="ARBA00023136"/>
    </source>
</evidence>
<feature type="transmembrane region" description="Helical" evidence="6">
    <location>
        <begin position="296"/>
        <end position="314"/>
    </location>
</feature>
<name>F7NHQ3_9FIRM</name>
<keyword evidence="4 6" id="KW-1133">Transmembrane helix</keyword>
<evidence type="ECO:0000313" key="8">
    <source>
        <dbReference type="Proteomes" id="UP000003240"/>
    </source>
</evidence>
<keyword evidence="8" id="KW-1185">Reference proteome</keyword>
<dbReference type="Pfam" id="PF02653">
    <property type="entry name" value="BPD_transp_2"/>
    <property type="match status" value="1"/>
</dbReference>
<feature type="transmembrane region" description="Helical" evidence="6">
    <location>
        <begin position="12"/>
        <end position="33"/>
    </location>
</feature>
<evidence type="ECO:0000256" key="6">
    <source>
        <dbReference type="SAM" id="Phobius"/>
    </source>
</evidence>
<evidence type="ECO:0000256" key="4">
    <source>
        <dbReference type="ARBA" id="ARBA00022989"/>
    </source>
</evidence>
<dbReference type="eggNOG" id="COG1172">
    <property type="taxonomic scope" value="Bacteria"/>
</dbReference>
<dbReference type="Proteomes" id="UP000003240">
    <property type="component" value="Unassembled WGS sequence"/>
</dbReference>
<evidence type="ECO:0000256" key="3">
    <source>
        <dbReference type="ARBA" id="ARBA00022692"/>
    </source>
</evidence>
<sequence>MQALWQQLTEKYGFPKVCIVIFLSMLIVLAFILKQDVAAMVGDSLVRIGMNGVLVLAMAPSIVSGAGLNFGLSLGIISGLLAGCISIELDLRGASAFFWAVIISIPFSVAVGYCYGWLLNRVKGDEMTVGTYLGFSIVSLMSIGWLLIPFKSPEMIWAIGGSGLRTTIALTSRYAKVLDDFLSVTIFGAKIPTGALLFFGGCCLLVYLFMKSKTGMAMMAAGDNPRFAAASGINVNRQRIIGTVISTVLGGIGILVYAQSFGFLQLYQAPLMMPFAATAAILIGGASARKATISHVISGTILFQALLTISLPVINELMPVGNLSEVVRIIVSNGVILYALTKAGGSQA</sequence>
<feature type="transmembrane region" description="Helical" evidence="6">
    <location>
        <begin position="264"/>
        <end position="284"/>
    </location>
</feature>
<dbReference type="InterPro" id="IPR001851">
    <property type="entry name" value="ABC_transp_permease"/>
</dbReference>